<dbReference type="PANTHER" id="PTHR42756">
    <property type="entry name" value="TRANSCRIPTIONAL REGULATOR, MARR"/>
    <property type="match status" value="1"/>
</dbReference>
<proteinExistence type="predicted"/>
<dbReference type="InterPro" id="IPR036388">
    <property type="entry name" value="WH-like_DNA-bd_sf"/>
</dbReference>
<dbReference type="SMART" id="SM00347">
    <property type="entry name" value="HTH_MARR"/>
    <property type="match status" value="1"/>
</dbReference>
<dbReference type="PROSITE" id="PS50995">
    <property type="entry name" value="HTH_MARR_2"/>
    <property type="match status" value="1"/>
</dbReference>
<keyword evidence="1" id="KW-0805">Transcription regulation</keyword>
<keyword evidence="2 5" id="KW-0238">DNA-binding</keyword>
<dbReference type="PRINTS" id="PR00598">
    <property type="entry name" value="HTHMARR"/>
</dbReference>
<accession>A0A1M5T1T3</accession>
<dbReference type="GO" id="GO:0003677">
    <property type="term" value="F:DNA binding"/>
    <property type="evidence" value="ECO:0007669"/>
    <property type="project" value="UniProtKB-KW"/>
</dbReference>
<dbReference type="OrthoDB" id="9799368at2"/>
<keyword evidence="6" id="KW-1185">Reference proteome</keyword>
<dbReference type="RefSeq" id="WP_073337486.1">
    <property type="nucleotide sequence ID" value="NZ_FQXM01000005.1"/>
</dbReference>
<sequence>MDIKKHDQLDEILALFYFGYKTFTKKPDEILEKYGIQRMHHRIIFFIAKFPGLSVNELLTLLEITKQGLHGPLKKLLEKGFVKSEQCEQDLRVKNLFLTKEGEKLEEELSNVQKEQLNKIFLQLGEEYQTAWVEIMKKLSSNRLGYELWINKD</sequence>
<evidence type="ECO:0000256" key="2">
    <source>
        <dbReference type="ARBA" id="ARBA00023125"/>
    </source>
</evidence>
<dbReference type="Pfam" id="PF12802">
    <property type="entry name" value="MarR_2"/>
    <property type="match status" value="1"/>
</dbReference>
<protein>
    <submittedName>
        <fullName evidence="5">DNA-binding transcriptional regulator, MarR family</fullName>
    </submittedName>
</protein>
<dbReference type="AlphaFoldDB" id="A0A1M5T1T3"/>
<dbReference type="STRING" id="1121316.SAMN02745207_01158"/>
<dbReference type="Proteomes" id="UP000184447">
    <property type="component" value="Unassembled WGS sequence"/>
</dbReference>
<dbReference type="SUPFAM" id="SSF46785">
    <property type="entry name" value="Winged helix' DNA-binding domain"/>
    <property type="match status" value="1"/>
</dbReference>
<evidence type="ECO:0000256" key="1">
    <source>
        <dbReference type="ARBA" id="ARBA00023015"/>
    </source>
</evidence>
<dbReference type="Gene3D" id="1.10.10.10">
    <property type="entry name" value="Winged helix-like DNA-binding domain superfamily/Winged helix DNA-binding domain"/>
    <property type="match status" value="1"/>
</dbReference>
<organism evidence="5 6">
    <name type="scientific">Clostridium grantii DSM 8605</name>
    <dbReference type="NCBI Taxonomy" id="1121316"/>
    <lineage>
        <taxon>Bacteria</taxon>
        <taxon>Bacillati</taxon>
        <taxon>Bacillota</taxon>
        <taxon>Clostridia</taxon>
        <taxon>Eubacteriales</taxon>
        <taxon>Clostridiaceae</taxon>
        <taxon>Clostridium</taxon>
    </lineage>
</organism>
<feature type="domain" description="HTH marR-type" evidence="4">
    <location>
        <begin position="6"/>
        <end position="141"/>
    </location>
</feature>
<dbReference type="EMBL" id="FQXM01000005">
    <property type="protein sequence ID" value="SHH44739.1"/>
    <property type="molecule type" value="Genomic_DNA"/>
</dbReference>
<evidence type="ECO:0000313" key="6">
    <source>
        <dbReference type="Proteomes" id="UP000184447"/>
    </source>
</evidence>
<evidence type="ECO:0000313" key="5">
    <source>
        <dbReference type="EMBL" id="SHH44739.1"/>
    </source>
</evidence>
<dbReference type="GO" id="GO:0003700">
    <property type="term" value="F:DNA-binding transcription factor activity"/>
    <property type="evidence" value="ECO:0007669"/>
    <property type="project" value="InterPro"/>
</dbReference>
<evidence type="ECO:0000256" key="3">
    <source>
        <dbReference type="ARBA" id="ARBA00023163"/>
    </source>
</evidence>
<gene>
    <name evidence="5" type="ORF">SAMN02745207_01158</name>
</gene>
<dbReference type="InterPro" id="IPR036390">
    <property type="entry name" value="WH_DNA-bd_sf"/>
</dbReference>
<dbReference type="InterPro" id="IPR000835">
    <property type="entry name" value="HTH_MarR-typ"/>
</dbReference>
<evidence type="ECO:0000259" key="4">
    <source>
        <dbReference type="PROSITE" id="PS50995"/>
    </source>
</evidence>
<keyword evidence="3" id="KW-0804">Transcription</keyword>
<dbReference type="PANTHER" id="PTHR42756:SF1">
    <property type="entry name" value="TRANSCRIPTIONAL REPRESSOR OF EMRAB OPERON"/>
    <property type="match status" value="1"/>
</dbReference>
<name>A0A1M5T1T3_9CLOT</name>
<reference evidence="5 6" key="1">
    <citation type="submission" date="2016-11" db="EMBL/GenBank/DDBJ databases">
        <authorList>
            <person name="Jaros S."/>
            <person name="Januszkiewicz K."/>
            <person name="Wedrychowicz H."/>
        </authorList>
    </citation>
    <scope>NUCLEOTIDE SEQUENCE [LARGE SCALE GENOMIC DNA]</scope>
    <source>
        <strain evidence="5 6">DSM 8605</strain>
    </source>
</reference>